<organism evidence="1 2">
    <name type="scientific">Aeromonas salmonicida</name>
    <dbReference type="NCBI Taxonomy" id="645"/>
    <lineage>
        <taxon>Bacteria</taxon>
        <taxon>Pseudomonadati</taxon>
        <taxon>Pseudomonadota</taxon>
        <taxon>Gammaproteobacteria</taxon>
        <taxon>Aeromonadales</taxon>
        <taxon>Aeromonadaceae</taxon>
        <taxon>Aeromonas</taxon>
    </lineage>
</organism>
<dbReference type="AlphaFoldDB" id="A0AAX1PC35"/>
<comment type="caution">
    <text evidence="1">The sequence shown here is derived from an EMBL/GenBank/DDBJ whole genome shotgun (WGS) entry which is preliminary data.</text>
</comment>
<protein>
    <submittedName>
        <fullName evidence="1">Uncharacterized protein</fullName>
    </submittedName>
</protein>
<dbReference type="Proteomes" id="UP000249422">
    <property type="component" value="Unassembled WGS sequence"/>
</dbReference>
<name>A0AAX1PC35_AERSA</name>
<proteinExistence type="predicted"/>
<accession>A0AAX1PC35</accession>
<reference evidence="1 2" key="1">
    <citation type="submission" date="2018-06" db="EMBL/GenBank/DDBJ databases">
        <title>Freshwater and sediment microbial communities from various areas in North America, analyzing microbe dynamics in response to fracking.</title>
        <authorList>
            <person name="Lamendella R."/>
        </authorList>
    </citation>
    <scope>NUCLEOTIDE SEQUENCE [LARGE SCALE GENOMIC DNA]</scope>
    <source>
        <strain evidence="1 2">17</strain>
    </source>
</reference>
<evidence type="ECO:0000313" key="1">
    <source>
        <dbReference type="EMBL" id="RAI97741.1"/>
    </source>
</evidence>
<evidence type="ECO:0000313" key="2">
    <source>
        <dbReference type="Proteomes" id="UP000249422"/>
    </source>
</evidence>
<sequence>MGLYSQAAILIKGKHQMVRDEANIDSLCFGVTLRTFPRVSLPKITPSTILLNLEPSLRENGAKDANLVVIAPCILNKLVRINHPFTSKTKVILVPRNGNDDLSARSSSCDCDQRSVTINRVHMVASDLAVVIRDNCKFVHDDFLKILRRHPPSGNSAPVGYGKAATQWVAALCSIKPRKRSETAQAT</sequence>
<gene>
    <name evidence="1" type="ORF">DEU50_13513</name>
</gene>
<dbReference type="EMBL" id="QLLM01000035">
    <property type="protein sequence ID" value="RAI97741.1"/>
    <property type="molecule type" value="Genomic_DNA"/>
</dbReference>